<proteinExistence type="predicted"/>
<dbReference type="Proteomes" id="UP000634139">
    <property type="component" value="Unassembled WGS sequence"/>
</dbReference>
<feature type="domain" description="Tyr recombinase" evidence="2">
    <location>
        <begin position="1"/>
        <end position="172"/>
    </location>
</feature>
<name>A0A918VF40_9SPHN</name>
<accession>A0A918VF40</accession>
<dbReference type="CDD" id="cd00397">
    <property type="entry name" value="DNA_BRE_C"/>
    <property type="match status" value="1"/>
</dbReference>
<dbReference type="PROSITE" id="PS51898">
    <property type="entry name" value="TYR_RECOMBINASE"/>
    <property type="match status" value="1"/>
</dbReference>
<dbReference type="SUPFAM" id="SSF56349">
    <property type="entry name" value="DNA breaking-rejoining enzymes"/>
    <property type="match status" value="1"/>
</dbReference>
<dbReference type="InterPro" id="IPR011010">
    <property type="entry name" value="DNA_brk_join_enz"/>
</dbReference>
<reference evidence="3" key="1">
    <citation type="journal article" date="2014" name="Int. J. Syst. Evol. Microbiol.">
        <title>Complete genome sequence of Corynebacterium casei LMG S-19264T (=DSM 44701T), isolated from a smear-ripened cheese.</title>
        <authorList>
            <consortium name="US DOE Joint Genome Institute (JGI-PGF)"/>
            <person name="Walter F."/>
            <person name="Albersmeier A."/>
            <person name="Kalinowski J."/>
            <person name="Ruckert C."/>
        </authorList>
    </citation>
    <scope>NUCLEOTIDE SEQUENCE</scope>
    <source>
        <strain evidence="3">KCTC 32422</strain>
    </source>
</reference>
<evidence type="ECO:0000259" key="2">
    <source>
        <dbReference type="PROSITE" id="PS51898"/>
    </source>
</evidence>
<evidence type="ECO:0000313" key="4">
    <source>
        <dbReference type="Proteomes" id="UP000634139"/>
    </source>
</evidence>
<evidence type="ECO:0000313" key="3">
    <source>
        <dbReference type="EMBL" id="GGZ94182.1"/>
    </source>
</evidence>
<dbReference type="AlphaFoldDB" id="A0A918VF40"/>
<protein>
    <recommendedName>
        <fullName evidence="2">Tyr recombinase domain-containing protein</fullName>
    </recommendedName>
</protein>
<gene>
    <name evidence="3" type="ORF">GCM10011617_12840</name>
</gene>
<dbReference type="InterPro" id="IPR002104">
    <property type="entry name" value="Integrase_catalytic"/>
</dbReference>
<keyword evidence="1" id="KW-0233">DNA recombination</keyword>
<dbReference type="GO" id="GO:0015074">
    <property type="term" value="P:DNA integration"/>
    <property type="evidence" value="ECO:0007669"/>
    <property type="project" value="InterPro"/>
</dbReference>
<dbReference type="EMBL" id="BMZD01000002">
    <property type="protein sequence ID" value="GGZ94182.1"/>
    <property type="molecule type" value="Genomic_DNA"/>
</dbReference>
<dbReference type="GO" id="GO:0003677">
    <property type="term" value="F:DNA binding"/>
    <property type="evidence" value="ECO:0007669"/>
    <property type="project" value="InterPro"/>
</dbReference>
<keyword evidence="4" id="KW-1185">Reference proteome</keyword>
<reference evidence="3" key="2">
    <citation type="submission" date="2020-09" db="EMBL/GenBank/DDBJ databases">
        <authorList>
            <person name="Sun Q."/>
            <person name="Kim S."/>
        </authorList>
    </citation>
    <scope>NUCLEOTIDE SEQUENCE</scope>
    <source>
        <strain evidence="3">KCTC 32422</strain>
    </source>
</reference>
<comment type="caution">
    <text evidence="3">The sequence shown here is derived from an EMBL/GenBank/DDBJ whole genome shotgun (WGS) entry which is preliminary data.</text>
</comment>
<sequence>MENTGIRVGEARELKWKDIRPVQSENNPEVQNIIIYVNGKTGYRDVVCSTSAIIKYLNEIMRKRLQDTKNPESDIFGLKAVPADSYIFCDIKGKKIGSFKRSFRTFVDSINLRKDTHGRSRTIYSLRHTYATSRLEAGVNAYVLAKNMGTSVAMIEKYYGHSSNVAMADELAKPKKKNVKVQDANRVEGSLAWIADLAKAG</sequence>
<dbReference type="GO" id="GO:0006310">
    <property type="term" value="P:DNA recombination"/>
    <property type="evidence" value="ECO:0007669"/>
    <property type="project" value="UniProtKB-KW"/>
</dbReference>
<dbReference type="Gene3D" id="1.10.443.10">
    <property type="entry name" value="Intergrase catalytic core"/>
    <property type="match status" value="1"/>
</dbReference>
<dbReference type="Pfam" id="PF00589">
    <property type="entry name" value="Phage_integrase"/>
    <property type="match status" value="1"/>
</dbReference>
<organism evidence="3 4">
    <name type="scientific">Novosphingobium arvoryzae</name>
    <dbReference type="NCBI Taxonomy" id="1256514"/>
    <lineage>
        <taxon>Bacteria</taxon>
        <taxon>Pseudomonadati</taxon>
        <taxon>Pseudomonadota</taxon>
        <taxon>Alphaproteobacteria</taxon>
        <taxon>Sphingomonadales</taxon>
        <taxon>Sphingomonadaceae</taxon>
        <taxon>Novosphingobium</taxon>
    </lineage>
</organism>
<dbReference type="InterPro" id="IPR013762">
    <property type="entry name" value="Integrase-like_cat_sf"/>
</dbReference>
<evidence type="ECO:0000256" key="1">
    <source>
        <dbReference type="ARBA" id="ARBA00023172"/>
    </source>
</evidence>